<sequence length="930" mass="104999">MVVERRASSPYIEKVAKGLMKRRVLVLPERLPMTMNLQLRDGSSIVVIGGGPAGSFFTHFALELAKQHGLRVHITILDGRNFIQKGPIGCNMCAGVLSETLLDKMEGQKIILPRMRVQQEINGYYFQTRERGIQLRHPKPGHKPRIITVFRGNGPRFSSETTNISFDDFLLKQVTAQGAKLIGAVVEEIELPKDPQDFVNIVYKEADVRKKMSADLIVGAFGLNTALIKRIVGKEFGYREPKSARTCNAEIHLGSSFIQERFHHTIYAFALGIKQIKFAAFIPKGDYVTISLIGKDDMSKAHLVEFMRHPRVRELLPEGWSLPRDLCICFPKIPVTHADHPYTNRFVIIGDASISRTYKNGIESAFDTAQLAARTIFERGISADHFKKGYYRPALKLLAQDNFFGNLLFRIHEHTTSRKHLVNVQIDLLTNQQHAWESIQINHILWDMVTGNASYKEIFSRAIDVRLHLAMFPHIVRAAVRQGYDYFRHPILSWRMKRQKHLPAGYLGPLKEGQTVAIIGGGPAGASCAIALKNLAKKRNMNLNVIIYEYKDFEGGIDHNECAGVLSQPIEHILADNLGAPFPWHLVKREVPGYYLHTSGHVMKLDGKGEVSYALRRVQFDAYLLQKAKEAGATVISSKVTDIEIANDIVTVYSETKHVRADAVVGAFGLEEDTHRIFERETPYRSPKHLLTLLTKFHPKGEHHSLEETDGYIHAFLPPIKGIEFGAITPKADHYTINIAGAKISSRSMDEFLRLTDVQEILPKNFNESQKNLDYHRGCFPIKPAKHLFGDRYVTIGDAAGLIRPFKGKGVNSACLMGIRAAEVMVDVGISRQAFRIYLKSFREVIRDLPYAHTVRRLVIWGAYYGFLTPVIRIAHTEPALRKALFDSVSGKKPYREIICDTISVSVIRKISVTMMSWLAKRMLSFLALR</sequence>
<gene>
    <name evidence="1" type="ORF">BROFUL_00043</name>
</gene>
<dbReference type="InterPro" id="IPR036188">
    <property type="entry name" value="FAD/NAD-bd_sf"/>
</dbReference>
<dbReference type="EMBL" id="LAQJ01000007">
    <property type="protein sequence ID" value="KKO21204.1"/>
    <property type="molecule type" value="Genomic_DNA"/>
</dbReference>
<protein>
    <submittedName>
        <fullName evidence="1">Geranylgeranyl reductase</fullName>
    </submittedName>
</protein>
<dbReference type="AlphaFoldDB" id="A0A0M2V3G4"/>
<reference evidence="1 2" key="1">
    <citation type="journal article" date="2013" name="BMC Microbiol.">
        <title>Identification of the type II cytochrome c maturation pathway in anammox bacteria by comparative genomics.</title>
        <authorList>
            <person name="Ferousi C."/>
            <person name="Speth D.R."/>
            <person name="Reimann J."/>
            <person name="Op den Camp H.J."/>
            <person name="Allen J.W."/>
            <person name="Keltjens J.T."/>
            <person name="Jetten M.S."/>
        </authorList>
    </citation>
    <scope>NUCLEOTIDE SEQUENCE [LARGE SCALE GENOMIC DNA]</scope>
    <source>
        <strain evidence="1">RU1</strain>
    </source>
</reference>
<evidence type="ECO:0000313" key="2">
    <source>
        <dbReference type="Proteomes" id="UP000034954"/>
    </source>
</evidence>
<dbReference type="PANTHER" id="PTHR42685">
    <property type="entry name" value="GERANYLGERANYL DIPHOSPHATE REDUCTASE"/>
    <property type="match status" value="1"/>
</dbReference>
<dbReference type="Proteomes" id="UP000034954">
    <property type="component" value="Unassembled WGS sequence"/>
</dbReference>
<proteinExistence type="predicted"/>
<name>A0A0M2V3G4_9BACT</name>
<dbReference type="Gene3D" id="3.50.50.60">
    <property type="entry name" value="FAD/NAD(P)-binding domain"/>
    <property type="match status" value="2"/>
</dbReference>
<accession>A0A0M2V3G4</accession>
<keyword evidence="2" id="KW-1185">Reference proteome</keyword>
<dbReference type="PANTHER" id="PTHR42685:SF22">
    <property type="entry name" value="CONDITIONED MEDIUM FACTOR RECEPTOR 1"/>
    <property type="match status" value="1"/>
</dbReference>
<organism evidence="1 2">
    <name type="scientific">Candidatus Brocadia fulgida</name>
    <dbReference type="NCBI Taxonomy" id="380242"/>
    <lineage>
        <taxon>Bacteria</taxon>
        <taxon>Pseudomonadati</taxon>
        <taxon>Planctomycetota</taxon>
        <taxon>Candidatus Brocadiia</taxon>
        <taxon>Candidatus Brocadiales</taxon>
        <taxon>Candidatus Brocadiaceae</taxon>
        <taxon>Candidatus Brocadia</taxon>
    </lineage>
</organism>
<evidence type="ECO:0000313" key="1">
    <source>
        <dbReference type="EMBL" id="KKO21204.1"/>
    </source>
</evidence>
<dbReference type="SUPFAM" id="SSF51905">
    <property type="entry name" value="FAD/NAD(P)-binding domain"/>
    <property type="match status" value="2"/>
</dbReference>
<comment type="caution">
    <text evidence="1">The sequence shown here is derived from an EMBL/GenBank/DDBJ whole genome shotgun (WGS) entry which is preliminary data.</text>
</comment>
<dbReference type="InterPro" id="IPR050407">
    <property type="entry name" value="Geranylgeranyl_reductase"/>
</dbReference>